<organism evidence="1 2">
    <name type="scientific">Cochliobolus sativus</name>
    <name type="common">Common root rot and spot blotch fungus</name>
    <name type="synonym">Bipolaris sorokiniana</name>
    <dbReference type="NCBI Taxonomy" id="45130"/>
    <lineage>
        <taxon>Eukaryota</taxon>
        <taxon>Fungi</taxon>
        <taxon>Dikarya</taxon>
        <taxon>Ascomycota</taxon>
        <taxon>Pezizomycotina</taxon>
        <taxon>Dothideomycetes</taxon>
        <taxon>Pleosporomycetidae</taxon>
        <taxon>Pleosporales</taxon>
        <taxon>Pleosporineae</taxon>
        <taxon>Pleosporaceae</taxon>
        <taxon>Bipolaris</taxon>
    </lineage>
</organism>
<sequence>MFIRIVISQILFLPKKNCIDLATRSMSLSYLSRSTKKNIIVFLSLAIQAGANCIPIYTCGDPSDPHCLPDKANKCNWVWNKDKLRDSCPTKQGMCFDGECHGIRTNLESEQFATSCFVMCCQSESDLENM</sequence>
<name>A0A8H5ZU16_COCSA</name>
<accession>A0A8H5ZU16</accession>
<proteinExistence type="predicted"/>
<gene>
    <name evidence="1" type="ORF">GGP41_006667</name>
</gene>
<reference evidence="1" key="1">
    <citation type="submission" date="2019-11" db="EMBL/GenBank/DDBJ databases">
        <title>Bipolaris sorokiniana Genome sequencing.</title>
        <authorList>
            <person name="Wang H."/>
        </authorList>
    </citation>
    <scope>NUCLEOTIDE SEQUENCE</scope>
</reference>
<dbReference type="AlphaFoldDB" id="A0A8H5ZU16"/>
<dbReference type="EMBL" id="WNKQ01000001">
    <property type="protein sequence ID" value="KAF5853888.1"/>
    <property type="molecule type" value="Genomic_DNA"/>
</dbReference>
<comment type="caution">
    <text evidence="1">The sequence shown here is derived from an EMBL/GenBank/DDBJ whole genome shotgun (WGS) entry which is preliminary data.</text>
</comment>
<evidence type="ECO:0000313" key="2">
    <source>
        <dbReference type="Proteomes" id="UP000624244"/>
    </source>
</evidence>
<dbReference type="Proteomes" id="UP000624244">
    <property type="component" value="Unassembled WGS sequence"/>
</dbReference>
<evidence type="ECO:0000313" key="1">
    <source>
        <dbReference type="EMBL" id="KAF5853888.1"/>
    </source>
</evidence>
<protein>
    <submittedName>
        <fullName evidence="1">Uncharacterized protein</fullName>
    </submittedName>
</protein>